<evidence type="ECO:0000259" key="18">
    <source>
        <dbReference type="Pfam" id="PF17944"/>
    </source>
</evidence>
<dbReference type="Pfam" id="PF02784">
    <property type="entry name" value="Orn_Arg_deC_N"/>
    <property type="match status" value="1"/>
</dbReference>
<dbReference type="GO" id="GO:0006527">
    <property type="term" value="P:L-arginine catabolic process"/>
    <property type="evidence" value="ECO:0007669"/>
    <property type="project" value="InterPro"/>
</dbReference>
<feature type="modified residue" description="N6-(pyridoxal phosphate)lysine" evidence="14">
    <location>
        <position position="105"/>
    </location>
</feature>
<dbReference type="Gene3D" id="1.20.58.930">
    <property type="match status" value="1"/>
</dbReference>
<dbReference type="PRINTS" id="PR01179">
    <property type="entry name" value="ODADCRBXLASE"/>
</dbReference>
<evidence type="ECO:0000256" key="14">
    <source>
        <dbReference type="PIRSR" id="PIRSR001336-50"/>
    </source>
</evidence>
<dbReference type="CDD" id="cd06830">
    <property type="entry name" value="PLPDE_III_ADC"/>
    <property type="match status" value="1"/>
</dbReference>
<feature type="domain" description="Orn/DAP/Arg decarboxylase 2 N-terminal" evidence="16">
    <location>
        <begin position="93"/>
        <end position="347"/>
    </location>
</feature>
<dbReference type="Gene3D" id="3.20.20.10">
    <property type="entry name" value="Alanine racemase"/>
    <property type="match status" value="1"/>
</dbReference>
<evidence type="ECO:0000256" key="2">
    <source>
        <dbReference type="ARBA" id="ARBA00001946"/>
    </source>
</evidence>
<comment type="cofactor">
    <cofactor evidence="2">
        <name>Mg(2+)</name>
        <dbReference type="ChEBI" id="CHEBI:18420"/>
    </cofactor>
</comment>
<dbReference type="InterPro" id="IPR041128">
    <property type="entry name" value="Arg_decarbox_C"/>
</dbReference>
<keyword evidence="10" id="KW-0745">Spermidine biosynthesis</keyword>
<keyword evidence="6" id="KW-0479">Metal-binding</keyword>
<dbReference type="Gene3D" id="2.40.37.10">
    <property type="entry name" value="Lyase, Ornithine Decarboxylase, Chain A, domain 1"/>
    <property type="match status" value="1"/>
</dbReference>
<dbReference type="OrthoDB" id="9802658at2"/>
<evidence type="ECO:0000256" key="5">
    <source>
        <dbReference type="ARBA" id="ARBA00012426"/>
    </source>
</evidence>
<dbReference type="PROSITE" id="PS00878">
    <property type="entry name" value="ODR_DC_2_1"/>
    <property type="match status" value="1"/>
</dbReference>
<dbReference type="SUPFAM" id="SSF50621">
    <property type="entry name" value="Alanine racemase C-terminal domain-like"/>
    <property type="match status" value="1"/>
</dbReference>
<dbReference type="PANTHER" id="PTHR43295">
    <property type="entry name" value="ARGININE DECARBOXYLASE"/>
    <property type="match status" value="1"/>
</dbReference>
<evidence type="ECO:0000256" key="9">
    <source>
        <dbReference type="ARBA" id="ARBA00022898"/>
    </source>
</evidence>
<gene>
    <name evidence="19" type="ORF">AXF15_12040</name>
</gene>
<protein>
    <recommendedName>
        <fullName evidence="5 13">Arginine decarboxylase</fullName>
        <ecNumber evidence="5 13">4.1.1.19</ecNumber>
    </recommendedName>
</protein>
<comment type="cofactor">
    <cofactor evidence="1 14">
        <name>pyridoxal 5'-phosphate</name>
        <dbReference type="ChEBI" id="CHEBI:597326"/>
    </cofactor>
</comment>
<keyword evidence="20" id="KW-1185">Reference proteome</keyword>
<dbReference type="InterPro" id="IPR002985">
    <property type="entry name" value="Arg_decrbxlase"/>
</dbReference>
<proteinExistence type="inferred from homology"/>
<evidence type="ECO:0000259" key="16">
    <source>
        <dbReference type="Pfam" id="PF02784"/>
    </source>
</evidence>
<dbReference type="EC" id="4.1.1.19" evidence="5 13"/>
<dbReference type="InterPro" id="IPR000183">
    <property type="entry name" value="Orn/DAP/Arg_de-COase"/>
</dbReference>
<keyword evidence="11" id="KW-0620">Polyamine biosynthesis</keyword>
<dbReference type="InterPro" id="IPR022653">
    <property type="entry name" value="De-COase2_pyr-phos_BS"/>
</dbReference>
<keyword evidence="9 14" id="KW-0663">Pyridoxal phosphate</keyword>
<dbReference type="EMBL" id="CP014230">
    <property type="protein sequence ID" value="AMD93755.1"/>
    <property type="molecule type" value="Genomic_DNA"/>
</dbReference>
<dbReference type="PANTHER" id="PTHR43295:SF9">
    <property type="entry name" value="BIOSYNTHETIC ARGININE DECARBOXYLASE"/>
    <property type="match status" value="1"/>
</dbReference>
<accession>A0A109W6K3</accession>
<evidence type="ECO:0000256" key="3">
    <source>
        <dbReference type="ARBA" id="ARBA00002257"/>
    </source>
</evidence>
<dbReference type="STRING" id="888061.AXF15_12040"/>
<name>A0A109W6K3_9BACT</name>
<dbReference type="RefSeq" id="WP_066607897.1">
    <property type="nucleotide sequence ID" value="NZ_CP014230.1"/>
</dbReference>
<dbReference type="KEGG" id="doa:AXF15_12040"/>
<dbReference type="InterPro" id="IPR022644">
    <property type="entry name" value="De-COase2_N"/>
</dbReference>
<dbReference type="InterPro" id="IPR009006">
    <property type="entry name" value="Ala_racemase/Decarboxylase_C"/>
</dbReference>
<evidence type="ECO:0000256" key="11">
    <source>
        <dbReference type="ARBA" id="ARBA00023115"/>
    </source>
</evidence>
<evidence type="ECO:0000256" key="10">
    <source>
        <dbReference type="ARBA" id="ARBA00023066"/>
    </source>
</evidence>
<evidence type="ECO:0000256" key="12">
    <source>
        <dbReference type="ARBA" id="ARBA00023239"/>
    </source>
</evidence>
<dbReference type="NCBIfam" id="TIGR01273">
    <property type="entry name" value="speA"/>
    <property type="match status" value="1"/>
</dbReference>
<organism evidence="19 20">
    <name type="scientific">Desulfomicrobium orale DSM 12838</name>
    <dbReference type="NCBI Taxonomy" id="888061"/>
    <lineage>
        <taxon>Bacteria</taxon>
        <taxon>Pseudomonadati</taxon>
        <taxon>Thermodesulfobacteriota</taxon>
        <taxon>Desulfovibrionia</taxon>
        <taxon>Desulfovibrionales</taxon>
        <taxon>Desulfomicrobiaceae</taxon>
        <taxon>Desulfomicrobium</taxon>
    </lineage>
</organism>
<dbReference type="GO" id="GO:0046872">
    <property type="term" value="F:metal ion binding"/>
    <property type="evidence" value="ECO:0007669"/>
    <property type="project" value="UniProtKB-KW"/>
</dbReference>
<evidence type="ECO:0000256" key="7">
    <source>
        <dbReference type="ARBA" id="ARBA00022793"/>
    </source>
</evidence>
<dbReference type="Pfam" id="PF17810">
    <property type="entry name" value="Arg_decarb_HB"/>
    <property type="match status" value="1"/>
</dbReference>
<comment type="similarity">
    <text evidence="4">Belongs to the Orn/Lys/Arg decarboxylase class-II family. SpeA subfamily.</text>
</comment>
<evidence type="ECO:0000256" key="4">
    <source>
        <dbReference type="ARBA" id="ARBA00008357"/>
    </source>
</evidence>
<keyword evidence="7" id="KW-0210">Decarboxylase</keyword>
<evidence type="ECO:0000256" key="1">
    <source>
        <dbReference type="ARBA" id="ARBA00001933"/>
    </source>
</evidence>
<dbReference type="PIRSF" id="PIRSF001336">
    <property type="entry name" value="Arg_decrbxlase"/>
    <property type="match status" value="1"/>
</dbReference>
<dbReference type="SUPFAM" id="SSF51419">
    <property type="entry name" value="PLP-binding barrel"/>
    <property type="match status" value="1"/>
</dbReference>
<dbReference type="AlphaFoldDB" id="A0A109W6K3"/>
<keyword evidence="12" id="KW-0456">Lyase</keyword>
<dbReference type="Gene3D" id="1.10.287.3440">
    <property type="match status" value="1"/>
</dbReference>
<keyword evidence="8" id="KW-0460">Magnesium</keyword>
<feature type="domain" description="Arginine decarboxylase helical bundle" evidence="17">
    <location>
        <begin position="372"/>
        <end position="452"/>
    </location>
</feature>
<dbReference type="InterPro" id="IPR040634">
    <property type="entry name" value="Arg_decarb_HB"/>
</dbReference>
<comment type="function">
    <text evidence="3">Catalyzes the biosynthesis of agmatine from arginine.</text>
</comment>
<sequence>MRARSLEKWTVGRSAELYGVDNWGGGYFRAMPGGELAITPFADKSVCVSIPSIISGLEERGLGLPVLLRIENLLDAQISLLHESFAKAIDDLGYGAEFRGVYPIKVNQQQQVLEEIAKVGGPFNHGFEVGSKAELIVALSFLNNPKACLICNGYKDQDYIDLALYACKMGFLCFLVLEMPSELPLILERSRVLNIRPRIGVRIKVSTQAGGHWAESAGDLSIFGLSSSEVVDVIDTMRGHSMLDCVQLLHFHLGSQIPNIRDIRTAVHEAARMYAELAKEGCAMGFLDLGGGLAVDYDGSHTNYASSRNYTLEEYCTDIVESVMATVDEHKLPHPHILTESGRATVAYYSVLLFNVMDVSRLENRPVPDALEDDAPEAVHNLLEVYTSLSLKNLQECYNDAIYYRDQIRQLFRLGQCTLRQRALSDTIFWAVIRSIAEKTPELKNPPSALKDVDLALASIYYCNMSVFQSLPDAWAIGHLFPVMPVHRLDEAPTEQAILADITCDSDGKLDTFIDIHGVKRVLELHEVRPCEPYYLGAFLVGAYQETLGDLHNLFGDTNVVSVRINEDGTYDLIRELEGDSVSDVLSYVEFEPKQVLENFRKVAEQGVREGKISPQERFMIMRAFERGLRGYTYLNVARNCGHAECRAAGPNPAD</sequence>
<evidence type="ECO:0000256" key="13">
    <source>
        <dbReference type="NCBIfam" id="TIGR01273"/>
    </source>
</evidence>
<dbReference type="Proteomes" id="UP000063964">
    <property type="component" value="Chromosome"/>
</dbReference>
<evidence type="ECO:0000256" key="8">
    <source>
        <dbReference type="ARBA" id="ARBA00022842"/>
    </source>
</evidence>
<reference evidence="20" key="1">
    <citation type="submission" date="2016-02" db="EMBL/GenBank/DDBJ databases">
        <authorList>
            <person name="Holder M.E."/>
            <person name="Ajami N.J."/>
            <person name="Petrosino J.F."/>
        </authorList>
    </citation>
    <scope>NUCLEOTIDE SEQUENCE [LARGE SCALE GENOMIC DNA]</scope>
    <source>
        <strain evidence="20">DSM 12838</strain>
    </source>
</reference>
<evidence type="ECO:0000313" key="19">
    <source>
        <dbReference type="EMBL" id="AMD93755.1"/>
    </source>
</evidence>
<dbReference type="NCBIfam" id="NF003763">
    <property type="entry name" value="PRK05354.1"/>
    <property type="match status" value="1"/>
</dbReference>
<evidence type="ECO:0000259" key="17">
    <source>
        <dbReference type="Pfam" id="PF17810"/>
    </source>
</evidence>
<dbReference type="Pfam" id="PF17944">
    <property type="entry name" value="Arg_decarbox_C"/>
    <property type="match status" value="1"/>
</dbReference>
<dbReference type="GO" id="GO:0008295">
    <property type="term" value="P:spermidine biosynthetic process"/>
    <property type="evidence" value="ECO:0007669"/>
    <property type="project" value="UniProtKB-UniRule"/>
</dbReference>
<feature type="domain" description="Arginine decarboxylase C-terminal helical" evidence="18">
    <location>
        <begin position="582"/>
        <end position="635"/>
    </location>
</feature>
<dbReference type="PRINTS" id="PR01180">
    <property type="entry name" value="ARGDCRBXLASE"/>
</dbReference>
<evidence type="ECO:0000313" key="20">
    <source>
        <dbReference type="Proteomes" id="UP000063964"/>
    </source>
</evidence>
<evidence type="ECO:0000256" key="6">
    <source>
        <dbReference type="ARBA" id="ARBA00022723"/>
    </source>
</evidence>
<feature type="active site" description="Proton donor" evidence="15">
    <location>
        <position position="504"/>
    </location>
</feature>
<dbReference type="GO" id="GO:0008792">
    <property type="term" value="F:arginine decarboxylase activity"/>
    <property type="evidence" value="ECO:0007669"/>
    <property type="project" value="UniProtKB-UniRule"/>
</dbReference>
<evidence type="ECO:0000256" key="15">
    <source>
        <dbReference type="PIRSR" id="PIRSR600183-50"/>
    </source>
</evidence>
<dbReference type="InterPro" id="IPR029066">
    <property type="entry name" value="PLP-binding_barrel"/>
</dbReference>